<dbReference type="InterPro" id="IPR018485">
    <property type="entry name" value="FGGY_C"/>
</dbReference>
<dbReference type="InterPro" id="IPR013449">
    <property type="entry name" value="Rhamnulokinase"/>
</dbReference>
<dbReference type="OrthoDB" id="9761504at2"/>
<evidence type="ECO:0000256" key="3">
    <source>
        <dbReference type="ARBA" id="ARBA00022741"/>
    </source>
</evidence>
<keyword evidence="3" id="KW-0547">Nucleotide-binding</keyword>
<organism evidence="10 11">
    <name type="scientific">Arachnia propionica</name>
    <dbReference type="NCBI Taxonomy" id="1750"/>
    <lineage>
        <taxon>Bacteria</taxon>
        <taxon>Bacillati</taxon>
        <taxon>Actinomycetota</taxon>
        <taxon>Actinomycetes</taxon>
        <taxon>Propionibacteriales</taxon>
        <taxon>Propionibacteriaceae</taxon>
        <taxon>Arachnia</taxon>
    </lineage>
</organism>
<evidence type="ECO:0000256" key="4">
    <source>
        <dbReference type="ARBA" id="ARBA00022777"/>
    </source>
</evidence>
<dbReference type="GO" id="GO:0004370">
    <property type="term" value="F:glycerol kinase activity"/>
    <property type="evidence" value="ECO:0007669"/>
    <property type="project" value="TreeGrafter"/>
</dbReference>
<evidence type="ECO:0000256" key="8">
    <source>
        <dbReference type="SAM" id="MobiDB-lite"/>
    </source>
</evidence>
<dbReference type="GO" id="GO:0005829">
    <property type="term" value="C:cytosol"/>
    <property type="evidence" value="ECO:0007669"/>
    <property type="project" value="TreeGrafter"/>
</dbReference>
<dbReference type="AlphaFoldDB" id="A0A3P1T4I2"/>
<dbReference type="Gene3D" id="3.40.225.10">
    <property type="entry name" value="Class II aldolase/adducin N-terminal domain"/>
    <property type="match status" value="1"/>
</dbReference>
<keyword evidence="4" id="KW-0418">Kinase</keyword>
<dbReference type="Pfam" id="PF00370">
    <property type="entry name" value="FGGY_N"/>
    <property type="match status" value="1"/>
</dbReference>
<evidence type="ECO:0000313" key="11">
    <source>
        <dbReference type="Proteomes" id="UP000280819"/>
    </source>
</evidence>
<name>A0A3P1T4I2_9ACTN</name>
<dbReference type="CDD" id="cd07771">
    <property type="entry name" value="ASKHA_NBD_FGGY_RhaB-like"/>
    <property type="match status" value="1"/>
</dbReference>
<dbReference type="Gene3D" id="3.30.420.40">
    <property type="match status" value="2"/>
</dbReference>
<dbReference type="Pfam" id="PF00596">
    <property type="entry name" value="Aldolase_II"/>
    <property type="match status" value="1"/>
</dbReference>
<dbReference type="SMART" id="SM01007">
    <property type="entry name" value="Aldolase_II"/>
    <property type="match status" value="1"/>
</dbReference>
<evidence type="ECO:0000256" key="5">
    <source>
        <dbReference type="ARBA" id="ARBA00022840"/>
    </source>
</evidence>
<reference evidence="10 11" key="1">
    <citation type="submission" date="2018-11" db="EMBL/GenBank/DDBJ databases">
        <title>Genomes From Bacteria Associated with the Canine Oral Cavity: a Test Case for Automated Genome-Based Taxonomic Assignment.</title>
        <authorList>
            <person name="Coil D.A."/>
            <person name="Jospin G."/>
            <person name="Darling A.E."/>
            <person name="Wallis C."/>
            <person name="Davis I.J."/>
            <person name="Harris S."/>
            <person name="Eisen J.A."/>
            <person name="Holcombe L.J."/>
            <person name="O'Flynn C."/>
        </authorList>
    </citation>
    <scope>NUCLEOTIDE SEQUENCE [LARGE SCALE GENOMIC DNA]</scope>
    <source>
        <strain evidence="10 11">OH887_COT-365</strain>
    </source>
</reference>
<dbReference type="InterPro" id="IPR036409">
    <property type="entry name" value="Aldolase_II/adducin_N_sf"/>
</dbReference>
<feature type="domain" description="Class II aldolase/adducin N-terminal" evidence="9">
    <location>
        <begin position="534"/>
        <end position="733"/>
    </location>
</feature>
<dbReference type="PANTHER" id="PTHR10196">
    <property type="entry name" value="SUGAR KINASE"/>
    <property type="match status" value="1"/>
</dbReference>
<dbReference type="GO" id="GO:0008993">
    <property type="term" value="F:rhamnulokinase activity"/>
    <property type="evidence" value="ECO:0007669"/>
    <property type="project" value="InterPro"/>
</dbReference>
<sequence length="886" mass="94639">MGGVSMAAVIAVDLGATSGRVILVRFDEGIDLTEVHRFDTAPEQGPDGLRLDIARLLEEIQEGIAWAVAMAPDGVRAVGIDSWAVDYGLVAGGRLVAAPFHYRDPRCDAGRERVQQLIDLPELYSRTGIQDLPFNTVNQLVDDLDHGRLEGVERMLLLPDLIGYLLTGRLVAEATNASTTGLLDPHTRQWDWELIDRLGLPRHLFPEVVPPGSIVGTIAVGPATGIPLVAVGTHDTASAVVGAPLQDEGDVFLSSGTWSLLGQELRDPILTPGARAANFTNEGGVDDRVRFLKNINGMWLLSESIRAWGEGRVQDLVDEAREVTDAPVFDATDPSLIAPGDMPERIRALAGDDPRLADRAVFTRSVLDSLALAYARTIDELVALTGQHPERLVIVGGGSANELLSQLAADRTRLTVTSGPMEATAIGNALVQARAVGLLNGSLEDLREVVRSSSEVTTWYPTPETTEPSVPEPETLTEPEALIQPETAPETLIQPEAAPEPEALTEPEAVPVSEPSGVEPSPAPLPHPEAELAALVGLSNEFGAKPAFTRAGGGNSSVKVDGVLWIKPSGVSMATLVAQDLVPLDVRTLVDALDAPDPDPSLGDPVHQLATRARLDDGPRRPSVEILFHALIEDAYVLHTHPLLINAVTCNTDGPALTRELFGDEVLWVDYVDPGLPLAREIARRRREHVEATGQRPPRITFLMNHGMIVSGDDVAEVAADCNRVLKVIQGAISRRSGITGLAKEFARAVGARAVAVDGSSIASDFPLTEAGARFITQGPLIPDQIVYAGSFALVLHDGDDVAEAVRRHEETHAQTPRIAVIPGAGIAAVGSSKKQAKTALEVYIDALTVARAATILGGIRTLDESERTFIETWEAEAYRQQVANH</sequence>
<evidence type="ECO:0000256" key="1">
    <source>
        <dbReference type="ARBA" id="ARBA00009156"/>
    </source>
</evidence>
<dbReference type="Pfam" id="PF02782">
    <property type="entry name" value="FGGY_C"/>
    <property type="match status" value="1"/>
</dbReference>
<protein>
    <recommendedName>
        <fullName evidence="9">Class II aldolase/adducin N-terminal domain-containing protein</fullName>
    </recommendedName>
</protein>
<evidence type="ECO:0000256" key="7">
    <source>
        <dbReference type="ARBA" id="ARBA00023308"/>
    </source>
</evidence>
<dbReference type="PANTHER" id="PTHR10196:SF93">
    <property type="entry name" value="L-RHAMNULOKINASE"/>
    <property type="match status" value="1"/>
</dbReference>
<proteinExistence type="inferred from homology"/>
<feature type="region of interest" description="Disordered" evidence="8">
    <location>
        <begin position="454"/>
        <end position="487"/>
    </location>
</feature>
<comment type="similarity">
    <text evidence="1">Belongs to the FGGY kinase family.</text>
</comment>
<dbReference type="InterPro" id="IPR001303">
    <property type="entry name" value="Aldolase_II/adducin_N"/>
</dbReference>
<feature type="compositionally biased region" description="Low complexity" evidence="8">
    <location>
        <begin position="455"/>
        <end position="480"/>
    </location>
</feature>
<evidence type="ECO:0000256" key="6">
    <source>
        <dbReference type="ARBA" id="ARBA00023157"/>
    </source>
</evidence>
<feature type="compositionally biased region" description="Low complexity" evidence="8">
    <location>
        <begin position="499"/>
        <end position="520"/>
    </location>
</feature>
<keyword evidence="6" id="KW-1015">Disulfide bond</keyword>
<dbReference type="EMBL" id="RQZG01000022">
    <property type="protein sequence ID" value="RRD03333.1"/>
    <property type="molecule type" value="Genomic_DNA"/>
</dbReference>
<dbReference type="GO" id="GO:0006071">
    <property type="term" value="P:glycerol metabolic process"/>
    <property type="evidence" value="ECO:0007669"/>
    <property type="project" value="TreeGrafter"/>
</dbReference>
<dbReference type="InterPro" id="IPR043129">
    <property type="entry name" value="ATPase_NBD"/>
</dbReference>
<dbReference type="Proteomes" id="UP000280819">
    <property type="component" value="Unassembled WGS sequence"/>
</dbReference>
<keyword evidence="7" id="KW-0684">Rhamnose metabolism</keyword>
<keyword evidence="5" id="KW-0067">ATP-binding</keyword>
<accession>A0A3P1T4I2</accession>
<dbReference type="InterPro" id="IPR018484">
    <property type="entry name" value="FGGY_N"/>
</dbReference>
<evidence type="ECO:0000313" key="10">
    <source>
        <dbReference type="EMBL" id="RRD03333.1"/>
    </source>
</evidence>
<evidence type="ECO:0000256" key="2">
    <source>
        <dbReference type="ARBA" id="ARBA00022679"/>
    </source>
</evidence>
<feature type="region of interest" description="Disordered" evidence="8">
    <location>
        <begin position="499"/>
        <end position="526"/>
    </location>
</feature>
<dbReference type="SUPFAM" id="SSF53639">
    <property type="entry name" value="AraD/HMP-PK domain-like"/>
    <property type="match status" value="1"/>
</dbReference>
<keyword evidence="2" id="KW-0808">Transferase</keyword>
<evidence type="ECO:0000259" key="9">
    <source>
        <dbReference type="SMART" id="SM01007"/>
    </source>
</evidence>
<dbReference type="GO" id="GO:0019301">
    <property type="term" value="P:rhamnose catabolic process"/>
    <property type="evidence" value="ECO:0007669"/>
    <property type="project" value="InterPro"/>
</dbReference>
<dbReference type="SUPFAM" id="SSF53067">
    <property type="entry name" value="Actin-like ATPase domain"/>
    <property type="match status" value="2"/>
</dbReference>
<dbReference type="GO" id="GO:0005524">
    <property type="term" value="F:ATP binding"/>
    <property type="evidence" value="ECO:0007669"/>
    <property type="project" value="UniProtKB-KW"/>
</dbReference>
<gene>
    <name evidence="10" type="ORF">EII34_14515</name>
</gene>
<comment type="caution">
    <text evidence="10">The sequence shown here is derived from an EMBL/GenBank/DDBJ whole genome shotgun (WGS) entry which is preliminary data.</text>
</comment>